<protein>
    <submittedName>
        <fullName evidence="1">Uncharacterized protein</fullName>
    </submittedName>
</protein>
<proteinExistence type="predicted"/>
<comment type="caution">
    <text evidence="1">The sequence shown here is derived from an EMBL/GenBank/DDBJ whole genome shotgun (WGS) entry which is preliminary data.</text>
</comment>
<gene>
    <name evidence="1" type="ORF">NMYAN_40095</name>
</gene>
<dbReference type="Proteomes" id="UP000601736">
    <property type="component" value="Unassembled WGS sequence"/>
</dbReference>
<evidence type="ECO:0000313" key="1">
    <source>
        <dbReference type="EMBL" id="CAE6512272.1"/>
    </source>
</evidence>
<reference evidence="1" key="1">
    <citation type="submission" date="2021-02" db="EMBL/GenBank/DDBJ databases">
        <authorList>
            <person name="Han P."/>
        </authorList>
    </citation>
    <scope>NUCLEOTIDE SEQUENCE</scope>
    <source>
        <strain evidence="1">Nitrosomonas nitrosa 18-3D</strain>
    </source>
</reference>
<sequence length="25" mass="2841">MPSEVLSLRTGVLSEQLVVRQWEAL</sequence>
<accession>A0A8H8Z0U4</accession>
<organism evidence="1 2">
    <name type="scientific">Nitrosomonas nitrosa</name>
    <dbReference type="NCBI Taxonomy" id="52442"/>
    <lineage>
        <taxon>Bacteria</taxon>
        <taxon>Pseudomonadati</taxon>
        <taxon>Pseudomonadota</taxon>
        <taxon>Betaproteobacteria</taxon>
        <taxon>Nitrosomonadales</taxon>
        <taxon>Nitrosomonadaceae</taxon>
        <taxon>Nitrosomonas</taxon>
    </lineage>
</organism>
<dbReference type="EMBL" id="CAJNAP010000034">
    <property type="protein sequence ID" value="CAE6512272.1"/>
    <property type="molecule type" value="Genomic_DNA"/>
</dbReference>
<name>A0A8H8Z0U4_9PROT</name>
<evidence type="ECO:0000313" key="2">
    <source>
        <dbReference type="Proteomes" id="UP000601736"/>
    </source>
</evidence>
<dbReference type="AlphaFoldDB" id="A0A8H8Z0U4"/>